<protein>
    <submittedName>
        <fullName evidence="10">ABC transporter permease subunit</fullName>
    </submittedName>
</protein>
<comment type="subcellular location">
    <subcellularLocation>
        <location evidence="1 7">Cell membrane</location>
        <topology evidence="1 7">Multi-pass membrane protein</topology>
    </subcellularLocation>
</comment>
<dbReference type="Proteomes" id="UP000470404">
    <property type="component" value="Unassembled WGS sequence"/>
</dbReference>
<evidence type="ECO:0000256" key="4">
    <source>
        <dbReference type="ARBA" id="ARBA00022692"/>
    </source>
</evidence>
<accession>A0ABX0BSH4</accession>
<feature type="transmembrane region" description="Helical" evidence="7">
    <location>
        <begin position="94"/>
        <end position="111"/>
    </location>
</feature>
<feature type="transmembrane region" description="Helical" evidence="7">
    <location>
        <begin position="34"/>
        <end position="54"/>
    </location>
</feature>
<keyword evidence="2 7" id="KW-0813">Transport</keyword>
<keyword evidence="6 7" id="KW-0472">Membrane</keyword>
<sequence length="282" mass="30041">MVSSSRTPAVLDRERTPATPPAEPARRRATRPRVLVWTFRLAILAVALGGWQWYGATSGGVFVPSMTQTLAQLPELASSGVLAPALWSSNTSLLVGYPLSAVFGLAIGFLVGRRRTADRALSYWLDVAMVVPIIATVPVVIVALGLTFTARVAVVVLFALPVIAMNARAAVRVLDPHLIEMACGFGATNRQVWTGVILPAAAPHLFTALRIGLGRAISGMVVVELTLVPVGLGGLLLDYKSSFAGPSLYAVTLVIIAEGVLLVSLSQAGERWLIRRMRGERR</sequence>
<dbReference type="EMBL" id="JAAGNC010000120">
    <property type="protein sequence ID" value="NEC58536.1"/>
    <property type="molecule type" value="Genomic_DNA"/>
</dbReference>
<keyword evidence="5 7" id="KW-1133">Transmembrane helix</keyword>
<evidence type="ECO:0000256" key="2">
    <source>
        <dbReference type="ARBA" id="ARBA00022448"/>
    </source>
</evidence>
<evidence type="ECO:0000313" key="10">
    <source>
        <dbReference type="EMBL" id="NEC58536.1"/>
    </source>
</evidence>
<gene>
    <name evidence="10" type="ORF">G3I59_23745</name>
</gene>
<keyword evidence="11" id="KW-1185">Reference proteome</keyword>
<feature type="transmembrane region" description="Helical" evidence="7">
    <location>
        <begin position="216"/>
        <end position="236"/>
    </location>
</feature>
<evidence type="ECO:0000256" key="5">
    <source>
        <dbReference type="ARBA" id="ARBA00022989"/>
    </source>
</evidence>
<dbReference type="CDD" id="cd06261">
    <property type="entry name" value="TM_PBP2"/>
    <property type="match status" value="1"/>
</dbReference>
<proteinExistence type="inferred from homology"/>
<keyword evidence="4 7" id="KW-0812">Transmembrane</keyword>
<dbReference type="InterPro" id="IPR035906">
    <property type="entry name" value="MetI-like_sf"/>
</dbReference>
<dbReference type="RefSeq" id="WP_095213891.1">
    <property type="nucleotide sequence ID" value="NZ_JAAGNC010000120.1"/>
</dbReference>
<keyword evidence="3" id="KW-1003">Cell membrane</keyword>
<evidence type="ECO:0000259" key="9">
    <source>
        <dbReference type="PROSITE" id="PS50928"/>
    </source>
</evidence>
<organism evidence="10 11">
    <name type="scientific">Amycolatopsis rubida</name>
    <dbReference type="NCBI Taxonomy" id="112413"/>
    <lineage>
        <taxon>Bacteria</taxon>
        <taxon>Bacillati</taxon>
        <taxon>Actinomycetota</taxon>
        <taxon>Actinomycetes</taxon>
        <taxon>Pseudonocardiales</taxon>
        <taxon>Pseudonocardiaceae</taxon>
        <taxon>Amycolatopsis</taxon>
    </lineage>
</organism>
<dbReference type="Gene3D" id="1.10.3720.10">
    <property type="entry name" value="MetI-like"/>
    <property type="match status" value="1"/>
</dbReference>
<dbReference type="PANTHER" id="PTHR30151">
    <property type="entry name" value="ALKANE SULFONATE ABC TRANSPORTER-RELATED, MEMBRANE SUBUNIT"/>
    <property type="match status" value="1"/>
</dbReference>
<dbReference type="PROSITE" id="PS50928">
    <property type="entry name" value="ABC_TM1"/>
    <property type="match status" value="1"/>
</dbReference>
<feature type="transmembrane region" description="Helical" evidence="7">
    <location>
        <begin position="152"/>
        <end position="171"/>
    </location>
</feature>
<evidence type="ECO:0000256" key="7">
    <source>
        <dbReference type="RuleBase" id="RU363032"/>
    </source>
</evidence>
<feature type="domain" description="ABC transmembrane type-1" evidence="9">
    <location>
        <begin position="86"/>
        <end position="266"/>
    </location>
</feature>
<comment type="similarity">
    <text evidence="7">Belongs to the binding-protein-dependent transport system permease family.</text>
</comment>
<dbReference type="InterPro" id="IPR000515">
    <property type="entry name" value="MetI-like"/>
</dbReference>
<reference evidence="10 11" key="1">
    <citation type="submission" date="2020-01" db="EMBL/GenBank/DDBJ databases">
        <title>Insect and environment-associated Actinomycetes.</title>
        <authorList>
            <person name="Currrie C."/>
            <person name="Chevrette M."/>
            <person name="Carlson C."/>
            <person name="Stubbendieck R."/>
            <person name="Wendt-Pienkowski E."/>
        </authorList>
    </citation>
    <scope>NUCLEOTIDE SEQUENCE [LARGE SCALE GENOMIC DNA]</scope>
    <source>
        <strain evidence="10 11">SID8386</strain>
    </source>
</reference>
<evidence type="ECO:0000256" key="8">
    <source>
        <dbReference type="SAM" id="MobiDB-lite"/>
    </source>
</evidence>
<feature type="region of interest" description="Disordered" evidence="8">
    <location>
        <begin position="1"/>
        <end position="27"/>
    </location>
</feature>
<evidence type="ECO:0000256" key="6">
    <source>
        <dbReference type="ARBA" id="ARBA00023136"/>
    </source>
</evidence>
<feature type="transmembrane region" description="Helical" evidence="7">
    <location>
        <begin position="248"/>
        <end position="268"/>
    </location>
</feature>
<comment type="caution">
    <text evidence="10">The sequence shown here is derived from an EMBL/GenBank/DDBJ whole genome shotgun (WGS) entry which is preliminary data.</text>
</comment>
<dbReference type="PANTHER" id="PTHR30151:SF0">
    <property type="entry name" value="ABC TRANSPORTER PERMEASE PROTEIN MJ0413-RELATED"/>
    <property type="match status" value="1"/>
</dbReference>
<name>A0ABX0BSH4_9PSEU</name>
<evidence type="ECO:0000313" key="11">
    <source>
        <dbReference type="Proteomes" id="UP000470404"/>
    </source>
</evidence>
<evidence type="ECO:0000256" key="3">
    <source>
        <dbReference type="ARBA" id="ARBA00022475"/>
    </source>
</evidence>
<feature type="transmembrane region" description="Helical" evidence="7">
    <location>
        <begin position="123"/>
        <end position="146"/>
    </location>
</feature>
<dbReference type="SUPFAM" id="SSF161098">
    <property type="entry name" value="MetI-like"/>
    <property type="match status" value="1"/>
</dbReference>
<evidence type="ECO:0000256" key="1">
    <source>
        <dbReference type="ARBA" id="ARBA00004651"/>
    </source>
</evidence>
<dbReference type="Pfam" id="PF00528">
    <property type="entry name" value="BPD_transp_1"/>
    <property type="match status" value="1"/>
</dbReference>